<accession>A0A8S9U2T7</accession>
<name>A0A8S9U2T7_PHYIN</name>
<organism evidence="2 3">
    <name type="scientific">Phytophthora infestans</name>
    <name type="common">Potato late blight agent</name>
    <name type="synonym">Botrytis infestans</name>
    <dbReference type="NCBI Taxonomy" id="4787"/>
    <lineage>
        <taxon>Eukaryota</taxon>
        <taxon>Sar</taxon>
        <taxon>Stramenopiles</taxon>
        <taxon>Oomycota</taxon>
        <taxon>Peronosporomycetes</taxon>
        <taxon>Peronosporales</taxon>
        <taxon>Peronosporaceae</taxon>
        <taxon>Phytophthora</taxon>
    </lineage>
</organism>
<dbReference type="Proteomes" id="UP000704712">
    <property type="component" value="Unassembled WGS sequence"/>
</dbReference>
<sequence>MRYEHHRQISCTHPGRRPPASRGVERICQLLHRKKDIVQAVYWDAEELTAAPPPGNYVAKSALVPRVTMVAAYVQQFVRERRAIRQRTVARDVMDELARHYSTTTRLQLQLPHNAL</sequence>
<comment type="caution">
    <text evidence="2">The sequence shown here is derived from an EMBL/GenBank/DDBJ whole genome shotgun (WGS) entry which is preliminary data.</text>
</comment>
<feature type="region of interest" description="Disordered" evidence="1">
    <location>
        <begin position="1"/>
        <end position="20"/>
    </location>
</feature>
<evidence type="ECO:0000313" key="2">
    <source>
        <dbReference type="EMBL" id="KAF4134573.1"/>
    </source>
</evidence>
<evidence type="ECO:0000313" key="3">
    <source>
        <dbReference type="Proteomes" id="UP000704712"/>
    </source>
</evidence>
<evidence type="ECO:0000256" key="1">
    <source>
        <dbReference type="SAM" id="MobiDB-lite"/>
    </source>
</evidence>
<protein>
    <submittedName>
        <fullName evidence="2">Uncharacterized protein</fullName>
    </submittedName>
</protein>
<dbReference type="EMBL" id="JAACNO010002264">
    <property type="protein sequence ID" value="KAF4134573.1"/>
    <property type="molecule type" value="Genomic_DNA"/>
</dbReference>
<proteinExistence type="predicted"/>
<dbReference type="AlphaFoldDB" id="A0A8S9U2T7"/>
<reference evidence="2" key="1">
    <citation type="submission" date="2020-03" db="EMBL/GenBank/DDBJ databases">
        <title>Hybrid Assembly of Korean Phytophthora infestans isolates.</title>
        <authorList>
            <person name="Prokchorchik M."/>
            <person name="Lee Y."/>
            <person name="Seo J."/>
            <person name="Cho J.-H."/>
            <person name="Park Y.-E."/>
            <person name="Jang D.-C."/>
            <person name="Im J.-S."/>
            <person name="Choi J.-G."/>
            <person name="Park H.-J."/>
            <person name="Lee G.-B."/>
            <person name="Lee Y.-G."/>
            <person name="Hong S.-Y."/>
            <person name="Cho K."/>
            <person name="Sohn K.H."/>
        </authorList>
    </citation>
    <scope>NUCLEOTIDE SEQUENCE</scope>
    <source>
        <strain evidence="2">KR_2_A2</strain>
    </source>
</reference>
<gene>
    <name evidence="2" type="ORF">GN958_ATG16236</name>
</gene>